<dbReference type="Gene3D" id="1.20.5.170">
    <property type="match status" value="1"/>
</dbReference>
<sequence>MAKTESRKRGRPRQSASPQQPHSEKRRNQLRLAQRAYRGRKEQTISTLQARTKELEEGIDKLSQMFITFSGMLLKTDLKKDPDVMLNLHQINQMFVSLAKVRSDSEPPPEVNLTSENLSSARTGCESQTSTLVSSSLDSLIPLSRSTSQTELTIPPSLTPDLITLSSMPILTFTQHLVRTGTQNGYRLLTSKSNNAGKLQEIFGYQPTPDDRSLLSIFFRAILHDVNAIEARTYALSASRPENNISCQEDYLKMHCISDPEDYLDAQGVLEFLRMNGVSIQGNTPTYPMTKLHITISESSNFNPIKFINILAKECSCIGSGPAFRRCNVEAALRLATHSVDLSRLPGY</sequence>
<accession>A0A5N6ZA89</accession>
<dbReference type="Proteomes" id="UP000327118">
    <property type="component" value="Unassembled WGS sequence"/>
</dbReference>
<proteinExistence type="predicted"/>
<dbReference type="OrthoDB" id="3555317at2759"/>
<dbReference type="PANTHER" id="PTHR40618:SF1">
    <property type="entry name" value="B-ZIP TRANSCRIPTION FACTOR (EUROFUNG)"/>
    <property type="match status" value="1"/>
</dbReference>
<keyword evidence="3" id="KW-1185">Reference proteome</keyword>
<feature type="compositionally biased region" description="Polar residues" evidence="1">
    <location>
        <begin position="112"/>
        <end position="125"/>
    </location>
</feature>
<evidence type="ECO:0008006" key="4">
    <source>
        <dbReference type="Google" id="ProtNLM"/>
    </source>
</evidence>
<protein>
    <recommendedName>
        <fullName evidence="4">BZIP domain-containing protein</fullName>
    </recommendedName>
</protein>
<dbReference type="InterPro" id="IPR046347">
    <property type="entry name" value="bZIP_sf"/>
</dbReference>
<dbReference type="SUPFAM" id="SSF57959">
    <property type="entry name" value="Leucine zipper domain"/>
    <property type="match status" value="1"/>
</dbReference>
<feature type="region of interest" description="Disordered" evidence="1">
    <location>
        <begin position="106"/>
        <end position="125"/>
    </location>
</feature>
<name>A0A5N6ZA89_9EURO</name>
<evidence type="ECO:0000313" key="3">
    <source>
        <dbReference type="Proteomes" id="UP000327118"/>
    </source>
</evidence>
<dbReference type="CDD" id="cd14688">
    <property type="entry name" value="bZIP_YAP"/>
    <property type="match status" value="1"/>
</dbReference>
<organism evidence="2 3">
    <name type="scientific">Aspergillus coremiiformis</name>
    <dbReference type="NCBI Taxonomy" id="138285"/>
    <lineage>
        <taxon>Eukaryota</taxon>
        <taxon>Fungi</taxon>
        <taxon>Dikarya</taxon>
        <taxon>Ascomycota</taxon>
        <taxon>Pezizomycotina</taxon>
        <taxon>Eurotiomycetes</taxon>
        <taxon>Eurotiomycetidae</taxon>
        <taxon>Eurotiales</taxon>
        <taxon>Aspergillaceae</taxon>
        <taxon>Aspergillus</taxon>
        <taxon>Aspergillus subgen. Circumdati</taxon>
    </lineage>
</organism>
<gene>
    <name evidence="2" type="ORF">BDV28DRAFT_78072</name>
</gene>
<evidence type="ECO:0000313" key="2">
    <source>
        <dbReference type="EMBL" id="KAE8354581.1"/>
    </source>
</evidence>
<dbReference type="PANTHER" id="PTHR40618">
    <property type="entry name" value="B-ZIP TRANSCRIPTION FACTOR (EUROFUNG)-RELATED"/>
    <property type="match status" value="1"/>
</dbReference>
<dbReference type="AlphaFoldDB" id="A0A5N6ZA89"/>
<feature type="region of interest" description="Disordered" evidence="1">
    <location>
        <begin position="1"/>
        <end position="28"/>
    </location>
</feature>
<dbReference type="GO" id="GO:0003700">
    <property type="term" value="F:DNA-binding transcription factor activity"/>
    <property type="evidence" value="ECO:0007669"/>
    <property type="project" value="InterPro"/>
</dbReference>
<evidence type="ECO:0000256" key="1">
    <source>
        <dbReference type="SAM" id="MobiDB-lite"/>
    </source>
</evidence>
<reference evidence="3" key="1">
    <citation type="submission" date="2019-04" db="EMBL/GenBank/DDBJ databases">
        <title>Friends and foes A comparative genomics studyof 23 Aspergillus species from section Flavi.</title>
        <authorList>
            <consortium name="DOE Joint Genome Institute"/>
            <person name="Kjaerbolling I."/>
            <person name="Vesth T."/>
            <person name="Frisvad J.C."/>
            <person name="Nybo J.L."/>
            <person name="Theobald S."/>
            <person name="Kildgaard S."/>
            <person name="Isbrandt T."/>
            <person name="Kuo A."/>
            <person name="Sato A."/>
            <person name="Lyhne E.K."/>
            <person name="Kogle M.E."/>
            <person name="Wiebenga A."/>
            <person name="Kun R.S."/>
            <person name="Lubbers R.J."/>
            <person name="Makela M.R."/>
            <person name="Barry K."/>
            <person name="Chovatia M."/>
            <person name="Clum A."/>
            <person name="Daum C."/>
            <person name="Haridas S."/>
            <person name="He G."/>
            <person name="LaButti K."/>
            <person name="Lipzen A."/>
            <person name="Mondo S."/>
            <person name="Riley R."/>
            <person name="Salamov A."/>
            <person name="Simmons B.A."/>
            <person name="Magnuson J.K."/>
            <person name="Henrissat B."/>
            <person name="Mortensen U.H."/>
            <person name="Larsen T.O."/>
            <person name="Devries R.P."/>
            <person name="Grigoriev I.V."/>
            <person name="Machida M."/>
            <person name="Baker S.E."/>
            <person name="Andersen M.R."/>
        </authorList>
    </citation>
    <scope>NUCLEOTIDE SEQUENCE [LARGE SCALE GENOMIC DNA]</scope>
    <source>
        <strain evidence="3">CBS 553.77</strain>
    </source>
</reference>
<dbReference type="EMBL" id="ML739069">
    <property type="protein sequence ID" value="KAE8354581.1"/>
    <property type="molecule type" value="Genomic_DNA"/>
</dbReference>